<name>A0ACC2JGE8_9PEZI</name>
<comment type="caution">
    <text evidence="1">The sequence shown here is derived from an EMBL/GenBank/DDBJ whole genome shotgun (WGS) entry which is preliminary data.</text>
</comment>
<dbReference type="EMBL" id="JAPUUL010001855">
    <property type="protein sequence ID" value="KAJ8126444.1"/>
    <property type="molecule type" value="Genomic_DNA"/>
</dbReference>
<evidence type="ECO:0000313" key="2">
    <source>
        <dbReference type="Proteomes" id="UP001153332"/>
    </source>
</evidence>
<sequence>MASIPVIVKHQGTKYEVEVDPESTGEVFKFQLYSLTGVEPERQKVLLKGVLKDETPMNKFALKPGQTIMMIGTPSSEGKDLVRPTEKVKFVEDMTEAEAAQQEGAIPAGLANLGNTCYLNSTLQTLRAIPELQDALSKYEPPSQSATGTLPQLDLTRQLRDTYKQMSETQEAHVPHAFLTSLRNLYPQFAERSRTGAGYAQQDAEEAWSQILSQVRQKLRIKDSTDATSDPSFIEKYMSGEFTSELVCDEPAATEGGEQAIISKDAFLKLNCHIDATTNHLRDGIVNGLKEQLEKRSEVLGRDATYTKTSKISRLPKYLTVHFVRFFWKRETQKKAKIMRKVTFPHELDVVEFCDDNLKKLLVPVRDKVREVRKEEEDVERARKRRKRNGANEGDVPEVSNPKKKDEKKEASTSADGDVEMGETYKTDAEIDAERAAQLLAMKKELNALIDPDLAKDDGANQSGLYELRGVVTHQGASADSGHYTAYVKKTAPVDAKTGKRKEEDGKWWWFNDDKVSEVTADKIETLAGGGESHSALILLYRAIPLPTAEGTME</sequence>
<dbReference type="Proteomes" id="UP001153332">
    <property type="component" value="Unassembled WGS sequence"/>
</dbReference>
<reference evidence="1" key="1">
    <citation type="submission" date="2022-12" db="EMBL/GenBank/DDBJ databases">
        <title>Genome Sequence of Lasiodiplodia mahajangana.</title>
        <authorList>
            <person name="Buettner E."/>
        </authorList>
    </citation>
    <scope>NUCLEOTIDE SEQUENCE</scope>
    <source>
        <strain evidence="1">VT137</strain>
    </source>
</reference>
<evidence type="ECO:0000313" key="1">
    <source>
        <dbReference type="EMBL" id="KAJ8126444.1"/>
    </source>
</evidence>
<protein>
    <submittedName>
        <fullName evidence="1">Uncharacterized protein</fullName>
    </submittedName>
</protein>
<accession>A0ACC2JGE8</accession>
<gene>
    <name evidence="1" type="ORF">O1611_g7195</name>
</gene>
<proteinExistence type="predicted"/>
<keyword evidence="2" id="KW-1185">Reference proteome</keyword>
<organism evidence="1 2">
    <name type="scientific">Lasiodiplodia mahajangana</name>
    <dbReference type="NCBI Taxonomy" id="1108764"/>
    <lineage>
        <taxon>Eukaryota</taxon>
        <taxon>Fungi</taxon>
        <taxon>Dikarya</taxon>
        <taxon>Ascomycota</taxon>
        <taxon>Pezizomycotina</taxon>
        <taxon>Dothideomycetes</taxon>
        <taxon>Dothideomycetes incertae sedis</taxon>
        <taxon>Botryosphaeriales</taxon>
        <taxon>Botryosphaeriaceae</taxon>
        <taxon>Lasiodiplodia</taxon>
    </lineage>
</organism>